<dbReference type="SMART" id="SM00849">
    <property type="entry name" value="Lactamase_B"/>
    <property type="match status" value="1"/>
</dbReference>
<sequence length="271" mass="29718">MTSFLCTACGTQFPPAETPPPACPICRDERQYVPPSGQRWTTFEAMRAGHRAVVAHDGEVLGLGMTPAFAIGQRALLVRTAEGNILWDMIPLVDRALGNVIHGLGGLAAIAISHPHYYSTMAEWSLAFGVPVHIHERDRQWVMRPGEHVRPWEGERLEILPGATLIRCGGHFAGGTVLHLSDRLHPGGAVLCGDIWQVTPGCDWLGFMRSYPNYIPLGETAVRRIASAVDGLAFEAIYGAFWGRVVKADGRSVLKRSVERHIAWLEQGEDV</sequence>
<dbReference type="SUPFAM" id="SSF56281">
    <property type="entry name" value="Metallo-hydrolase/oxidoreductase"/>
    <property type="match status" value="1"/>
</dbReference>
<dbReference type="EMBL" id="SOZD01000010">
    <property type="protein sequence ID" value="TFF18249.1"/>
    <property type="molecule type" value="Genomic_DNA"/>
</dbReference>
<comment type="caution">
    <text evidence="2">The sequence shown here is derived from an EMBL/GenBank/DDBJ whole genome shotgun (WGS) entry which is preliminary data.</text>
</comment>
<protein>
    <submittedName>
        <fullName evidence="2">MBL fold metallo-hydrolase</fullName>
    </submittedName>
</protein>
<feature type="domain" description="Metallo-beta-lactamase" evidence="1">
    <location>
        <begin position="72"/>
        <end position="237"/>
    </location>
</feature>
<dbReference type="RefSeq" id="WP_134764061.1">
    <property type="nucleotide sequence ID" value="NZ_SOZD01000010.1"/>
</dbReference>
<evidence type="ECO:0000313" key="2">
    <source>
        <dbReference type="EMBL" id="TFF18249.1"/>
    </source>
</evidence>
<dbReference type="GO" id="GO:0016787">
    <property type="term" value="F:hydrolase activity"/>
    <property type="evidence" value="ECO:0007669"/>
    <property type="project" value="UniProtKB-KW"/>
</dbReference>
<organism evidence="2 3">
    <name type="scientific">Jiella endophytica</name>
    <dbReference type="NCBI Taxonomy" id="2558362"/>
    <lineage>
        <taxon>Bacteria</taxon>
        <taxon>Pseudomonadati</taxon>
        <taxon>Pseudomonadota</taxon>
        <taxon>Alphaproteobacteria</taxon>
        <taxon>Hyphomicrobiales</taxon>
        <taxon>Aurantimonadaceae</taxon>
        <taxon>Jiella</taxon>
    </lineage>
</organism>
<evidence type="ECO:0000313" key="3">
    <source>
        <dbReference type="Proteomes" id="UP000298179"/>
    </source>
</evidence>
<name>A0A4Y8RBJ3_9HYPH</name>
<proteinExistence type="predicted"/>
<dbReference type="AlphaFoldDB" id="A0A4Y8RBJ3"/>
<keyword evidence="3" id="KW-1185">Reference proteome</keyword>
<dbReference type="InterPro" id="IPR001279">
    <property type="entry name" value="Metallo-B-lactamas"/>
</dbReference>
<dbReference type="OrthoDB" id="2373347at2"/>
<gene>
    <name evidence="2" type="ORF">E3C22_22110</name>
</gene>
<dbReference type="Gene3D" id="3.60.15.10">
    <property type="entry name" value="Ribonuclease Z/Hydroxyacylglutathione hydrolase-like"/>
    <property type="match status" value="1"/>
</dbReference>
<reference evidence="2 3" key="1">
    <citation type="submission" date="2019-03" db="EMBL/GenBank/DDBJ databases">
        <title>Jiella endophytica sp. nov., a novel endophytic bacterium isolated from root of Ficus microcarpa Linn. f.</title>
        <authorList>
            <person name="Tuo L."/>
        </authorList>
    </citation>
    <scope>NUCLEOTIDE SEQUENCE [LARGE SCALE GENOMIC DNA]</scope>
    <source>
        <strain evidence="2 3">CBS5Q-3</strain>
    </source>
</reference>
<dbReference type="InterPro" id="IPR036866">
    <property type="entry name" value="RibonucZ/Hydroxyglut_hydro"/>
</dbReference>
<dbReference type="PANTHER" id="PTHR36839:SF1">
    <property type="entry name" value="METALLO-BETA-LACTAMASE FAMILY PROTEIN (AFU_ORTHOLOGUE AFUA_5G12770)"/>
    <property type="match status" value="1"/>
</dbReference>
<accession>A0A4Y8RBJ3</accession>
<dbReference type="PANTHER" id="PTHR36839">
    <property type="entry name" value="METALLO-BETA-LACTAMASE FAMILY PROTEIN (AFU_ORTHOLOGUE AFUA_5G12770)"/>
    <property type="match status" value="1"/>
</dbReference>
<evidence type="ECO:0000259" key="1">
    <source>
        <dbReference type="SMART" id="SM00849"/>
    </source>
</evidence>
<dbReference type="Proteomes" id="UP000298179">
    <property type="component" value="Unassembled WGS sequence"/>
</dbReference>
<keyword evidence="2" id="KW-0378">Hydrolase</keyword>